<dbReference type="PANTHER" id="PTHR30399">
    <property type="entry name" value="UNCHARACTERIZED PROTEIN YGJP"/>
    <property type="match status" value="1"/>
</dbReference>
<dbReference type="PANTHER" id="PTHR30399:SF1">
    <property type="entry name" value="UTP PYROPHOSPHATASE"/>
    <property type="match status" value="1"/>
</dbReference>
<dbReference type="AlphaFoldDB" id="A0A418VUY0"/>
<dbReference type="CDD" id="cd07344">
    <property type="entry name" value="M48_yhfN_like"/>
    <property type="match status" value="1"/>
</dbReference>
<organism evidence="2 3">
    <name type="scientific">Azospirillum cavernae</name>
    <dbReference type="NCBI Taxonomy" id="2320860"/>
    <lineage>
        <taxon>Bacteria</taxon>
        <taxon>Pseudomonadati</taxon>
        <taxon>Pseudomonadota</taxon>
        <taxon>Alphaproteobacteria</taxon>
        <taxon>Rhodospirillales</taxon>
        <taxon>Azospirillaceae</taxon>
        <taxon>Azospirillum</taxon>
    </lineage>
</organism>
<proteinExistence type="predicted"/>
<feature type="domain" description="YgjP-like metallopeptidase" evidence="1">
    <location>
        <begin position="23"/>
        <end position="234"/>
    </location>
</feature>
<dbReference type="RefSeq" id="WP_119831059.1">
    <property type="nucleotide sequence ID" value="NZ_QYUL01000002.1"/>
</dbReference>
<dbReference type="Pfam" id="PF01863">
    <property type="entry name" value="YgjP-like"/>
    <property type="match status" value="1"/>
</dbReference>
<reference evidence="2 3" key="1">
    <citation type="submission" date="2018-09" db="EMBL/GenBank/DDBJ databases">
        <authorList>
            <person name="Zhu H."/>
        </authorList>
    </citation>
    <scope>NUCLEOTIDE SEQUENCE [LARGE SCALE GENOMIC DNA]</scope>
    <source>
        <strain evidence="2 3">K2W22B-5</strain>
    </source>
</reference>
<dbReference type="OrthoDB" id="9795402at2"/>
<comment type="caution">
    <text evidence="2">The sequence shown here is derived from an EMBL/GenBank/DDBJ whole genome shotgun (WGS) entry which is preliminary data.</text>
</comment>
<gene>
    <name evidence="2" type="ORF">D3877_12085</name>
</gene>
<dbReference type="InterPro" id="IPR053136">
    <property type="entry name" value="UTP_pyrophosphatase-like"/>
</dbReference>
<dbReference type="Gene3D" id="3.30.2010.10">
    <property type="entry name" value="Metalloproteases ('zincins'), catalytic domain"/>
    <property type="match status" value="1"/>
</dbReference>
<dbReference type="Proteomes" id="UP000283458">
    <property type="component" value="Unassembled WGS sequence"/>
</dbReference>
<sequence length="250" mass="28590">MPVLTIGDAEIPYSLLRSDTATRARITVTPERVEIVVPTAATDAEIAGVLHRRRAWLFEQTSGMAERMAKSNAVRRFVSGAKIPYRGRLMRLRVEPCDDTLVSVAYRNGFLVGCPRSLAPASHDELIESALRLWLRKRLRQDVAELVRRHGEPNGLIPRGVRIKEQKHVWGSCGIDRVVSLNWQLVFAPRTVLEYAVVHELSHLRHRNHDRPFWGQVATILPDWEVRKAWLDQNEHVLMLRRIEPESVPG</sequence>
<name>A0A418VUY0_9PROT</name>
<protein>
    <submittedName>
        <fullName evidence="2">M48 family peptidase</fullName>
    </submittedName>
</protein>
<evidence type="ECO:0000313" key="2">
    <source>
        <dbReference type="EMBL" id="RJF80966.1"/>
    </source>
</evidence>
<accession>A0A418VUY0</accession>
<dbReference type="InterPro" id="IPR002725">
    <property type="entry name" value="YgjP-like_metallopeptidase"/>
</dbReference>
<evidence type="ECO:0000313" key="3">
    <source>
        <dbReference type="Proteomes" id="UP000283458"/>
    </source>
</evidence>
<dbReference type="EMBL" id="QYUL01000002">
    <property type="protein sequence ID" value="RJF80966.1"/>
    <property type="molecule type" value="Genomic_DNA"/>
</dbReference>
<evidence type="ECO:0000259" key="1">
    <source>
        <dbReference type="Pfam" id="PF01863"/>
    </source>
</evidence>
<keyword evidence="3" id="KW-1185">Reference proteome</keyword>